<dbReference type="SUPFAM" id="SSF54523">
    <property type="entry name" value="Pili subunits"/>
    <property type="match status" value="1"/>
</dbReference>
<gene>
    <name evidence="2" type="ORF">IDAT_08690</name>
</gene>
<evidence type="ECO:0008006" key="4">
    <source>
        <dbReference type="Google" id="ProtNLM"/>
    </source>
</evidence>
<name>A0A094IRD7_9GAMM</name>
<evidence type="ECO:0000313" key="3">
    <source>
        <dbReference type="Proteomes" id="UP000053718"/>
    </source>
</evidence>
<dbReference type="Pfam" id="PF07963">
    <property type="entry name" value="N_methyl"/>
    <property type="match status" value="1"/>
</dbReference>
<evidence type="ECO:0000256" key="1">
    <source>
        <dbReference type="SAM" id="Phobius"/>
    </source>
</evidence>
<dbReference type="InterPro" id="IPR045584">
    <property type="entry name" value="Pilin-like"/>
</dbReference>
<sequence length="160" mass="16768">MVRARQQGLSLVEILVVLAIIALLGLVAVPFTSTWIDESRVAEGTSIVKRVVSKAQATALRNPEGVIGSEPAAGIKRVGELLLVCSGDPSLSVCSDGGSAMVWREEIPDGVSITLAGNPITTLDVSNQGRLLDGFGRVRSYAYAVSRGGVTDNDADNVLY</sequence>
<dbReference type="EMBL" id="JPIN01000008">
    <property type="protein sequence ID" value="KFZ28379.1"/>
    <property type="molecule type" value="Genomic_DNA"/>
</dbReference>
<dbReference type="STRING" id="1517416.IDAT_08690"/>
<comment type="caution">
    <text evidence="2">The sequence shown here is derived from an EMBL/GenBank/DDBJ whole genome shotgun (WGS) entry which is preliminary data.</text>
</comment>
<proteinExistence type="predicted"/>
<dbReference type="NCBIfam" id="TIGR02532">
    <property type="entry name" value="IV_pilin_GFxxxE"/>
    <property type="match status" value="1"/>
</dbReference>
<dbReference type="RefSeq" id="WP_034732837.1">
    <property type="nucleotide sequence ID" value="NZ_JPIN01000008.1"/>
</dbReference>
<dbReference type="PROSITE" id="PS00409">
    <property type="entry name" value="PROKAR_NTER_METHYL"/>
    <property type="match status" value="1"/>
</dbReference>
<protein>
    <recommendedName>
        <fullName evidence="4">Prepilin-type N-terminal cleavage/methylation domain-containing protein</fullName>
    </recommendedName>
</protein>
<organism evidence="2 3">
    <name type="scientific">Pseudidiomarina atlantica</name>
    <dbReference type="NCBI Taxonomy" id="1517416"/>
    <lineage>
        <taxon>Bacteria</taxon>
        <taxon>Pseudomonadati</taxon>
        <taxon>Pseudomonadota</taxon>
        <taxon>Gammaproteobacteria</taxon>
        <taxon>Alteromonadales</taxon>
        <taxon>Idiomarinaceae</taxon>
        <taxon>Pseudidiomarina</taxon>
    </lineage>
</organism>
<keyword evidence="1" id="KW-0812">Transmembrane</keyword>
<dbReference type="AlphaFoldDB" id="A0A094IRD7"/>
<evidence type="ECO:0000313" key="2">
    <source>
        <dbReference type="EMBL" id="KFZ28379.1"/>
    </source>
</evidence>
<keyword evidence="3" id="KW-1185">Reference proteome</keyword>
<dbReference type="Proteomes" id="UP000053718">
    <property type="component" value="Unassembled WGS sequence"/>
</dbReference>
<dbReference type="Gene3D" id="3.30.700.10">
    <property type="entry name" value="Glycoprotein, Type 4 Pilin"/>
    <property type="match status" value="1"/>
</dbReference>
<keyword evidence="1" id="KW-1133">Transmembrane helix</keyword>
<dbReference type="InterPro" id="IPR012902">
    <property type="entry name" value="N_methyl_site"/>
</dbReference>
<dbReference type="OrthoDB" id="6238990at2"/>
<reference evidence="2 3" key="1">
    <citation type="submission" date="2014-06" db="EMBL/GenBank/DDBJ databases">
        <title>Draft genome sequence of Idiomarina sp. MCCC 1A10513.</title>
        <authorList>
            <person name="Du J."/>
            <person name="Lai Q."/>
            <person name="Shao Z."/>
        </authorList>
    </citation>
    <scope>NUCLEOTIDE SEQUENCE [LARGE SCALE GENOMIC DNA]</scope>
    <source>
        <strain evidence="2 3">MCCC 1A10513</strain>
    </source>
</reference>
<dbReference type="eggNOG" id="COG4970">
    <property type="taxonomic scope" value="Bacteria"/>
</dbReference>
<keyword evidence="1" id="KW-0472">Membrane</keyword>
<feature type="transmembrane region" description="Helical" evidence="1">
    <location>
        <begin position="12"/>
        <end position="31"/>
    </location>
</feature>
<accession>A0A094IRD7</accession>